<keyword evidence="3" id="KW-1185">Reference proteome</keyword>
<dbReference type="EMBL" id="KL660619">
    <property type="protein sequence ID" value="KFA65134.1"/>
    <property type="molecule type" value="Genomic_DNA"/>
</dbReference>
<dbReference type="OrthoDB" id="4662630at2759"/>
<dbReference type="Proteomes" id="UP000028524">
    <property type="component" value="Unassembled WGS sequence"/>
</dbReference>
<feature type="chain" id="PRO_5001779399" description="Cystein rich protein" evidence="1">
    <location>
        <begin position="17"/>
        <end position="328"/>
    </location>
</feature>
<evidence type="ECO:0000313" key="3">
    <source>
        <dbReference type="Proteomes" id="UP000028524"/>
    </source>
</evidence>
<evidence type="ECO:0000256" key="1">
    <source>
        <dbReference type="SAM" id="SignalP"/>
    </source>
</evidence>
<evidence type="ECO:0008006" key="4">
    <source>
        <dbReference type="Google" id="ProtNLM"/>
    </source>
</evidence>
<protein>
    <recommendedName>
        <fullName evidence="4">Cystein rich protein</fullName>
    </recommendedName>
</protein>
<sequence length="328" mass="35517">MSFSLALLQVPLVAYAERLGDTDIQWPRADDPYERITFSCLDSQRVFLTPDNKLAACCEKPQVLKGPKYGQVLCCVEDHPMTGSKDVGFECCPKDYTFDGTFCREPPTCENGKALKDGKCVCPEGLEEAADGTCQAPPPPTDCDSGLQTGKCYMFKGESGHKLSHSGHQYSEKAPGKPVVPGKFQFCLEESCEPGKPVNPSHEVYIRDLQQSASPGNDGGQWLNSATLGNHIGKTPNFSAAGHFQITKWPCGKYCLGGFTMGLGIACLATEPSISFYHNRPDACIEYELIEVPCNNKDNANNCAWKGSSNPCCGRLDCTGGPADKPYA</sequence>
<organism evidence="2 3">
    <name type="scientific">Stachybotrys chlorohalonatus (strain IBT 40285)</name>
    <dbReference type="NCBI Taxonomy" id="1283841"/>
    <lineage>
        <taxon>Eukaryota</taxon>
        <taxon>Fungi</taxon>
        <taxon>Dikarya</taxon>
        <taxon>Ascomycota</taxon>
        <taxon>Pezizomycotina</taxon>
        <taxon>Sordariomycetes</taxon>
        <taxon>Hypocreomycetidae</taxon>
        <taxon>Hypocreales</taxon>
        <taxon>Stachybotryaceae</taxon>
        <taxon>Stachybotrys</taxon>
    </lineage>
</organism>
<evidence type="ECO:0000313" key="2">
    <source>
        <dbReference type="EMBL" id="KFA65134.1"/>
    </source>
</evidence>
<name>A0A084QME9_STAC4</name>
<dbReference type="HOGENOM" id="CLU_045407_0_0_1"/>
<feature type="signal peptide" evidence="1">
    <location>
        <begin position="1"/>
        <end position="16"/>
    </location>
</feature>
<dbReference type="AlphaFoldDB" id="A0A084QME9"/>
<keyword evidence="1" id="KW-0732">Signal</keyword>
<dbReference type="OMA" id="DCCAEGH"/>
<gene>
    <name evidence="2" type="ORF">S40285_10474</name>
</gene>
<dbReference type="InParanoid" id="A0A084QME9"/>
<reference evidence="2 3" key="1">
    <citation type="journal article" date="2014" name="BMC Genomics">
        <title>Comparative genome sequencing reveals chemotype-specific gene clusters in the toxigenic black mold Stachybotrys.</title>
        <authorList>
            <person name="Semeiks J."/>
            <person name="Borek D."/>
            <person name="Otwinowski Z."/>
            <person name="Grishin N.V."/>
        </authorList>
    </citation>
    <scope>NUCLEOTIDE SEQUENCE [LARGE SCALE GENOMIC DNA]</scope>
    <source>
        <strain evidence="2 3">IBT 40285</strain>
    </source>
</reference>
<proteinExistence type="predicted"/>
<accession>A0A084QME9</accession>
<dbReference type="STRING" id="1283841.A0A084QME9"/>